<dbReference type="SUPFAM" id="SSF55729">
    <property type="entry name" value="Acyl-CoA N-acyltransferases (Nat)"/>
    <property type="match status" value="1"/>
</dbReference>
<dbReference type="Gene3D" id="3.40.630.30">
    <property type="match status" value="1"/>
</dbReference>
<keyword evidence="2" id="KW-0808">Transferase</keyword>
<dbReference type="PANTHER" id="PTHR43415">
    <property type="entry name" value="SPERMIDINE N(1)-ACETYLTRANSFERASE"/>
    <property type="match status" value="1"/>
</dbReference>
<feature type="domain" description="N-acetyltransferase" evidence="1">
    <location>
        <begin position="4"/>
        <end position="163"/>
    </location>
</feature>
<accession>A0A1I6RRE3</accession>
<dbReference type="Proteomes" id="UP000199392">
    <property type="component" value="Unassembled WGS sequence"/>
</dbReference>
<dbReference type="EMBL" id="FOZW01000003">
    <property type="protein sequence ID" value="SFS67301.1"/>
    <property type="molecule type" value="Genomic_DNA"/>
</dbReference>
<evidence type="ECO:0000259" key="1">
    <source>
        <dbReference type="PROSITE" id="PS51186"/>
    </source>
</evidence>
<sequence length="167" mass="18391">MDTLIIRAAEMRDCEQLTAMANLPLYRHGTLRMPFQTVEWMRKRLEATPPGLTNILAELDGKIVGTASLQRLDGRRQHAATLGMGVHDDFQGKGIGTALMAALLDVADNWLAVPRIELVVNADNLAAIRLYEKAGFEREGLFRGYAFRAGQYVDAIPMARIRAPGAA</sequence>
<reference evidence="3" key="1">
    <citation type="submission" date="2016-10" db="EMBL/GenBank/DDBJ databases">
        <authorList>
            <person name="Varghese N."/>
            <person name="Submissions S."/>
        </authorList>
    </citation>
    <scope>NUCLEOTIDE SEQUENCE [LARGE SCALE GENOMIC DNA]</scope>
    <source>
        <strain evidence="3">DSM 26894</strain>
    </source>
</reference>
<dbReference type="GO" id="GO:0016747">
    <property type="term" value="F:acyltransferase activity, transferring groups other than amino-acyl groups"/>
    <property type="evidence" value="ECO:0007669"/>
    <property type="project" value="InterPro"/>
</dbReference>
<dbReference type="InterPro" id="IPR000182">
    <property type="entry name" value="GNAT_dom"/>
</dbReference>
<dbReference type="AlphaFoldDB" id="A0A1I6RRE3"/>
<dbReference type="STRING" id="311180.SAMN04488050_103323"/>
<dbReference type="OrthoDB" id="5459937at2"/>
<dbReference type="CDD" id="cd04301">
    <property type="entry name" value="NAT_SF"/>
    <property type="match status" value="1"/>
</dbReference>
<dbReference type="PROSITE" id="PS51186">
    <property type="entry name" value="GNAT"/>
    <property type="match status" value="1"/>
</dbReference>
<keyword evidence="3" id="KW-1185">Reference proteome</keyword>
<gene>
    <name evidence="2" type="ORF">SAMN04488050_103323</name>
</gene>
<dbReference type="InterPro" id="IPR016181">
    <property type="entry name" value="Acyl_CoA_acyltransferase"/>
</dbReference>
<name>A0A1I6RRE3_9RHOB</name>
<protein>
    <submittedName>
        <fullName evidence="2">Putative acetyltransferase</fullName>
    </submittedName>
</protein>
<dbReference type="PANTHER" id="PTHR43415:SF3">
    <property type="entry name" value="GNAT-FAMILY ACETYLTRANSFERASE"/>
    <property type="match status" value="1"/>
</dbReference>
<dbReference type="Pfam" id="PF00583">
    <property type="entry name" value="Acetyltransf_1"/>
    <property type="match status" value="1"/>
</dbReference>
<evidence type="ECO:0000313" key="3">
    <source>
        <dbReference type="Proteomes" id="UP000199392"/>
    </source>
</evidence>
<evidence type="ECO:0000313" key="2">
    <source>
        <dbReference type="EMBL" id="SFS67301.1"/>
    </source>
</evidence>
<organism evidence="2 3">
    <name type="scientific">Alloyangia pacifica</name>
    <dbReference type="NCBI Taxonomy" id="311180"/>
    <lineage>
        <taxon>Bacteria</taxon>
        <taxon>Pseudomonadati</taxon>
        <taxon>Pseudomonadota</taxon>
        <taxon>Alphaproteobacteria</taxon>
        <taxon>Rhodobacterales</taxon>
        <taxon>Roseobacteraceae</taxon>
        <taxon>Alloyangia</taxon>
    </lineage>
</organism>
<proteinExistence type="predicted"/>
<dbReference type="RefSeq" id="WP_092423063.1">
    <property type="nucleotide sequence ID" value="NZ_FNCL01000003.1"/>
</dbReference>